<feature type="domain" description="Fibronectin type III-like" evidence="2">
    <location>
        <begin position="17"/>
        <end position="88"/>
    </location>
</feature>
<accession>A0ABR0SW43</accession>
<dbReference type="InterPro" id="IPR026891">
    <property type="entry name" value="Fn3-like"/>
</dbReference>
<keyword evidence="4" id="KW-1185">Reference proteome</keyword>
<dbReference type="EMBL" id="JAVFKD010000003">
    <property type="protein sequence ID" value="KAK5996324.1"/>
    <property type="molecule type" value="Genomic_DNA"/>
</dbReference>
<protein>
    <submittedName>
        <fullName evidence="3">Exo-1,4-beta-xylosidase xlnD</fullName>
    </submittedName>
</protein>
<evidence type="ECO:0000313" key="4">
    <source>
        <dbReference type="Proteomes" id="UP001338125"/>
    </source>
</evidence>
<reference evidence="3 4" key="1">
    <citation type="submission" date="2024-01" db="EMBL/GenBank/DDBJ databases">
        <title>Complete genome of Cladobotryum mycophilum ATHUM6906.</title>
        <authorList>
            <person name="Christinaki A.C."/>
            <person name="Myridakis A.I."/>
            <person name="Kouvelis V.N."/>
        </authorList>
    </citation>
    <scope>NUCLEOTIDE SEQUENCE [LARGE SCALE GENOMIC DNA]</scope>
    <source>
        <strain evidence="3 4">ATHUM6906</strain>
    </source>
</reference>
<name>A0ABR0SW43_9HYPO</name>
<organism evidence="3 4">
    <name type="scientific">Cladobotryum mycophilum</name>
    <dbReference type="NCBI Taxonomy" id="491253"/>
    <lineage>
        <taxon>Eukaryota</taxon>
        <taxon>Fungi</taxon>
        <taxon>Dikarya</taxon>
        <taxon>Ascomycota</taxon>
        <taxon>Pezizomycotina</taxon>
        <taxon>Sordariomycetes</taxon>
        <taxon>Hypocreomycetidae</taxon>
        <taxon>Hypocreales</taxon>
        <taxon>Hypocreaceae</taxon>
        <taxon>Cladobotryum</taxon>
    </lineage>
</organism>
<evidence type="ECO:0000313" key="3">
    <source>
        <dbReference type="EMBL" id="KAK5996324.1"/>
    </source>
</evidence>
<comment type="caution">
    <text evidence="3">The sequence shown here is derived from an EMBL/GenBank/DDBJ whole genome shotgun (WGS) entry which is preliminary data.</text>
</comment>
<gene>
    <name evidence="3" type="ORF">PT974_03079</name>
</gene>
<evidence type="ECO:0000256" key="1">
    <source>
        <dbReference type="SAM" id="Phobius"/>
    </source>
</evidence>
<dbReference type="Gene3D" id="2.60.40.10">
    <property type="entry name" value="Immunoglobulins"/>
    <property type="match status" value="1"/>
</dbReference>
<dbReference type="SMART" id="SM01217">
    <property type="entry name" value="Fn3_like"/>
    <property type="match status" value="1"/>
</dbReference>
<proteinExistence type="predicted"/>
<sequence length="143" mass="15339">MNFTATIKNVGKVASPYLAMLFANTSNAGPAPFPNKWLVGFDRLPAIEPGHSAELDIAIPIAAIARANERGEKVVYHDGQDATIDFKTTTREKRSHKLFRAYLGSPWIVVKDAVLISLATFGLIALLGPAASCNGLTTAQSEQ</sequence>
<keyword evidence="1" id="KW-1133">Transmembrane helix</keyword>
<dbReference type="InterPro" id="IPR013783">
    <property type="entry name" value="Ig-like_fold"/>
</dbReference>
<keyword evidence="1" id="KW-0472">Membrane</keyword>
<keyword evidence="1" id="KW-0812">Transmembrane</keyword>
<evidence type="ECO:0000259" key="2">
    <source>
        <dbReference type="SMART" id="SM01217"/>
    </source>
</evidence>
<dbReference type="Proteomes" id="UP001338125">
    <property type="component" value="Unassembled WGS sequence"/>
</dbReference>
<dbReference type="Pfam" id="PF14310">
    <property type="entry name" value="Fn3-like"/>
    <property type="match status" value="1"/>
</dbReference>
<feature type="transmembrane region" description="Helical" evidence="1">
    <location>
        <begin position="101"/>
        <end position="127"/>
    </location>
</feature>